<name>A0A9E8HSR6_9ALTE</name>
<dbReference type="SMART" id="SM00448">
    <property type="entry name" value="REC"/>
    <property type="match status" value="1"/>
</dbReference>
<accession>A0A9E8HSR6</accession>
<evidence type="ECO:0000313" key="4">
    <source>
        <dbReference type="Proteomes" id="UP001164472"/>
    </source>
</evidence>
<dbReference type="PANTHER" id="PTHR43228">
    <property type="entry name" value="TWO-COMPONENT RESPONSE REGULATOR"/>
    <property type="match status" value="1"/>
</dbReference>
<keyword evidence="1" id="KW-0597">Phosphoprotein</keyword>
<dbReference type="CDD" id="cd00156">
    <property type="entry name" value="REC"/>
    <property type="match status" value="1"/>
</dbReference>
<dbReference type="SUPFAM" id="SSF52172">
    <property type="entry name" value="CheY-like"/>
    <property type="match status" value="1"/>
</dbReference>
<dbReference type="PANTHER" id="PTHR43228:SF1">
    <property type="entry name" value="TWO-COMPONENT RESPONSE REGULATOR ARR22"/>
    <property type="match status" value="1"/>
</dbReference>
<organism evidence="3 4">
    <name type="scientific">Alkalimarinus sediminis</name>
    <dbReference type="NCBI Taxonomy" id="1632866"/>
    <lineage>
        <taxon>Bacteria</taxon>
        <taxon>Pseudomonadati</taxon>
        <taxon>Pseudomonadota</taxon>
        <taxon>Gammaproteobacteria</taxon>
        <taxon>Alteromonadales</taxon>
        <taxon>Alteromonadaceae</taxon>
        <taxon>Alkalimarinus</taxon>
    </lineage>
</organism>
<evidence type="ECO:0000256" key="1">
    <source>
        <dbReference type="PROSITE-ProRule" id="PRU00169"/>
    </source>
</evidence>
<dbReference type="RefSeq" id="WP_251813053.1">
    <property type="nucleotide sequence ID" value="NZ_CP101527.1"/>
</dbReference>
<reference evidence="3" key="1">
    <citation type="submission" date="2022-07" db="EMBL/GenBank/DDBJ databases">
        <title>Alkalimarinus sp. nov., isolated from gut of a Alitta virens.</title>
        <authorList>
            <person name="Yang A.I."/>
            <person name="Shin N.-R."/>
        </authorList>
    </citation>
    <scope>NUCLEOTIDE SEQUENCE</scope>
    <source>
        <strain evidence="3">FA028</strain>
    </source>
</reference>
<dbReference type="PROSITE" id="PS50110">
    <property type="entry name" value="RESPONSE_REGULATORY"/>
    <property type="match status" value="1"/>
</dbReference>
<dbReference type="Pfam" id="PF00072">
    <property type="entry name" value="Response_reg"/>
    <property type="match status" value="1"/>
</dbReference>
<sequence length="137" mass="15119">MRQMSVLMVEDESEMRDLLRNTLQKVGIDKIGEAENGKTALEACVETSYDIVMLDIGLPDMDGLSVLQAMKRLNKGAFVVLVTADDSIESIQTAISSGANGYVVKPYSYEKILDVINNYMMTHNVGDDVIRDINNPS</sequence>
<evidence type="ECO:0000313" key="3">
    <source>
        <dbReference type="EMBL" id="UZW75089.1"/>
    </source>
</evidence>
<protein>
    <submittedName>
        <fullName evidence="3">Response regulator</fullName>
    </submittedName>
</protein>
<feature type="modified residue" description="4-aspartylphosphate" evidence="1">
    <location>
        <position position="55"/>
    </location>
</feature>
<dbReference type="Gene3D" id="3.40.50.2300">
    <property type="match status" value="1"/>
</dbReference>
<dbReference type="Proteomes" id="UP001164472">
    <property type="component" value="Chromosome"/>
</dbReference>
<feature type="domain" description="Response regulatory" evidence="2">
    <location>
        <begin position="5"/>
        <end position="120"/>
    </location>
</feature>
<dbReference type="InterPro" id="IPR001789">
    <property type="entry name" value="Sig_transdc_resp-reg_receiver"/>
</dbReference>
<keyword evidence="4" id="KW-1185">Reference proteome</keyword>
<dbReference type="EMBL" id="CP101527">
    <property type="protein sequence ID" value="UZW75089.1"/>
    <property type="molecule type" value="Genomic_DNA"/>
</dbReference>
<evidence type="ECO:0000259" key="2">
    <source>
        <dbReference type="PROSITE" id="PS50110"/>
    </source>
</evidence>
<dbReference type="InterPro" id="IPR052048">
    <property type="entry name" value="ST_Response_Regulator"/>
</dbReference>
<dbReference type="GO" id="GO:0000160">
    <property type="term" value="P:phosphorelay signal transduction system"/>
    <property type="evidence" value="ECO:0007669"/>
    <property type="project" value="InterPro"/>
</dbReference>
<proteinExistence type="predicted"/>
<dbReference type="KEGG" id="asem:NNL22_00340"/>
<dbReference type="InterPro" id="IPR011006">
    <property type="entry name" value="CheY-like_superfamily"/>
</dbReference>
<dbReference type="AlphaFoldDB" id="A0A9E8HSR6"/>
<gene>
    <name evidence="3" type="ORF">NNL22_00340</name>
</gene>